<keyword evidence="6 8" id="KW-1133">Transmembrane helix</keyword>
<comment type="similarity">
    <text evidence="2 8">Belongs to the 4-toluene sulfonate uptake permease (TSUP) (TC 2.A.102) family.</text>
</comment>
<organism evidence="9 10">
    <name type="scientific">Flavobacterium reichenbachii</name>
    <dbReference type="NCBI Taxonomy" id="362418"/>
    <lineage>
        <taxon>Bacteria</taxon>
        <taxon>Pseudomonadati</taxon>
        <taxon>Bacteroidota</taxon>
        <taxon>Flavobacteriia</taxon>
        <taxon>Flavobacteriales</taxon>
        <taxon>Flavobacteriaceae</taxon>
        <taxon>Flavobacterium</taxon>
    </lineage>
</organism>
<keyword evidence="7 8" id="KW-0472">Membrane</keyword>
<sequence>MENYQYFLLFASAIVGGALNAFAGGGGFIVFPSLVLNGVSSLKSNAMTCVSLWPGNVVSAKAFQNDIRIKRKDLIFLLVISSAGGLCGAVLMIMTNQEVFKALVPYFHLVAWGTFTFSKSILNYFQKNFQAEQHFEYSHRKFLPLFLLNVYGGYFNAGIGIMILTLFTLYGMKNLNEMNGLKVLMVSVNNGIAAICFVFSGLIDWKLSLILIFGAVLGGYYGAVYSRKINQEIVRKAIIVIGGLMAVYFFMMS</sequence>
<feature type="transmembrane region" description="Helical" evidence="8">
    <location>
        <begin position="192"/>
        <end position="221"/>
    </location>
</feature>
<comment type="caution">
    <text evidence="9">The sequence shown here is derived from an EMBL/GenBank/DDBJ whole genome shotgun (WGS) entry which is preliminary data.</text>
</comment>
<evidence type="ECO:0000256" key="1">
    <source>
        <dbReference type="ARBA" id="ARBA00004651"/>
    </source>
</evidence>
<protein>
    <recommendedName>
        <fullName evidence="8">Probable membrane transporter protein</fullName>
    </recommendedName>
</protein>
<keyword evidence="4 8" id="KW-1003">Cell membrane</keyword>
<dbReference type="PANTHER" id="PTHR30269">
    <property type="entry name" value="TRANSMEMBRANE PROTEIN YFCA"/>
    <property type="match status" value="1"/>
</dbReference>
<name>A0A085ZES1_9FLAO</name>
<keyword evidence="10" id="KW-1185">Reference proteome</keyword>
<evidence type="ECO:0000256" key="7">
    <source>
        <dbReference type="ARBA" id="ARBA00023136"/>
    </source>
</evidence>
<evidence type="ECO:0000256" key="8">
    <source>
        <dbReference type="RuleBase" id="RU363041"/>
    </source>
</evidence>
<evidence type="ECO:0000256" key="3">
    <source>
        <dbReference type="ARBA" id="ARBA00022448"/>
    </source>
</evidence>
<reference evidence="9 10" key="1">
    <citation type="submission" date="2014-07" db="EMBL/GenBank/DDBJ databases">
        <title>Genome of Flavobacterium reichenbachii LMG 25512.</title>
        <authorList>
            <person name="Stropko S.J."/>
            <person name="Pipes S.E."/>
            <person name="Newman J.D."/>
        </authorList>
    </citation>
    <scope>NUCLEOTIDE SEQUENCE [LARGE SCALE GENOMIC DNA]</scope>
    <source>
        <strain evidence="9 10">LMG 25512</strain>
    </source>
</reference>
<dbReference type="EMBL" id="JPRL01000003">
    <property type="protein sequence ID" value="KFF02935.1"/>
    <property type="molecule type" value="Genomic_DNA"/>
</dbReference>
<evidence type="ECO:0000313" key="10">
    <source>
        <dbReference type="Proteomes" id="UP000028715"/>
    </source>
</evidence>
<dbReference type="Proteomes" id="UP000028715">
    <property type="component" value="Unassembled WGS sequence"/>
</dbReference>
<feature type="transmembrane region" description="Helical" evidence="8">
    <location>
        <begin position="106"/>
        <end position="125"/>
    </location>
</feature>
<feature type="transmembrane region" description="Helical" evidence="8">
    <location>
        <begin position="74"/>
        <end position="94"/>
    </location>
</feature>
<dbReference type="InterPro" id="IPR052017">
    <property type="entry name" value="TSUP"/>
</dbReference>
<feature type="transmembrane region" description="Helical" evidence="8">
    <location>
        <begin position="233"/>
        <end position="251"/>
    </location>
</feature>
<keyword evidence="3" id="KW-0813">Transport</keyword>
<proteinExistence type="inferred from homology"/>
<evidence type="ECO:0000313" key="9">
    <source>
        <dbReference type="EMBL" id="KFF02935.1"/>
    </source>
</evidence>
<dbReference type="Pfam" id="PF01925">
    <property type="entry name" value="TauE"/>
    <property type="match status" value="1"/>
</dbReference>
<keyword evidence="5 8" id="KW-0812">Transmembrane</keyword>
<evidence type="ECO:0000256" key="5">
    <source>
        <dbReference type="ARBA" id="ARBA00022692"/>
    </source>
</evidence>
<dbReference type="RefSeq" id="WP_035689638.1">
    <property type="nucleotide sequence ID" value="NZ_JPRL01000003.1"/>
</dbReference>
<evidence type="ECO:0000256" key="4">
    <source>
        <dbReference type="ARBA" id="ARBA00022475"/>
    </source>
</evidence>
<comment type="subcellular location">
    <subcellularLocation>
        <location evidence="1 8">Cell membrane</location>
        <topology evidence="1 8">Multi-pass membrane protein</topology>
    </subcellularLocation>
</comment>
<dbReference type="GO" id="GO:0005886">
    <property type="term" value="C:plasma membrane"/>
    <property type="evidence" value="ECO:0007669"/>
    <property type="project" value="UniProtKB-SubCell"/>
</dbReference>
<dbReference type="PANTHER" id="PTHR30269:SF0">
    <property type="entry name" value="MEMBRANE TRANSPORTER PROTEIN YFCA-RELATED"/>
    <property type="match status" value="1"/>
</dbReference>
<dbReference type="eggNOG" id="COG0730">
    <property type="taxonomic scope" value="Bacteria"/>
</dbReference>
<accession>A0A085ZES1</accession>
<feature type="transmembrane region" description="Helical" evidence="8">
    <location>
        <begin position="6"/>
        <end position="36"/>
    </location>
</feature>
<dbReference type="InterPro" id="IPR002781">
    <property type="entry name" value="TM_pro_TauE-like"/>
</dbReference>
<feature type="transmembrane region" description="Helical" evidence="8">
    <location>
        <begin position="146"/>
        <end position="172"/>
    </location>
</feature>
<evidence type="ECO:0000256" key="6">
    <source>
        <dbReference type="ARBA" id="ARBA00022989"/>
    </source>
</evidence>
<evidence type="ECO:0000256" key="2">
    <source>
        <dbReference type="ARBA" id="ARBA00009142"/>
    </source>
</evidence>
<dbReference type="AlphaFoldDB" id="A0A085ZES1"/>
<gene>
    <name evidence="9" type="ORF">IW19_22555</name>
</gene>
<dbReference type="OrthoDB" id="9807082at2"/>